<organism evidence="2 3">
    <name type="scientific">Labeo rohita</name>
    <name type="common">Indian major carp</name>
    <name type="synonym">Cyprinus rohita</name>
    <dbReference type="NCBI Taxonomy" id="84645"/>
    <lineage>
        <taxon>Eukaryota</taxon>
        <taxon>Metazoa</taxon>
        <taxon>Chordata</taxon>
        <taxon>Craniata</taxon>
        <taxon>Vertebrata</taxon>
        <taxon>Euteleostomi</taxon>
        <taxon>Actinopterygii</taxon>
        <taxon>Neopterygii</taxon>
        <taxon>Teleostei</taxon>
        <taxon>Ostariophysi</taxon>
        <taxon>Cypriniformes</taxon>
        <taxon>Cyprinidae</taxon>
        <taxon>Labeoninae</taxon>
        <taxon>Labeonini</taxon>
        <taxon>Labeo</taxon>
    </lineage>
</organism>
<evidence type="ECO:0000313" key="3">
    <source>
        <dbReference type="Proteomes" id="UP000830375"/>
    </source>
</evidence>
<evidence type="ECO:0000256" key="1">
    <source>
        <dbReference type="SAM" id="Phobius"/>
    </source>
</evidence>
<keyword evidence="1" id="KW-0812">Transmembrane</keyword>
<feature type="transmembrane region" description="Helical" evidence="1">
    <location>
        <begin position="432"/>
        <end position="456"/>
    </location>
</feature>
<keyword evidence="3" id="KW-1185">Reference proteome</keyword>
<name>A0ABQ8LPS0_LABRO</name>
<keyword evidence="1" id="KW-0472">Membrane</keyword>
<proteinExistence type="predicted"/>
<evidence type="ECO:0000313" key="2">
    <source>
        <dbReference type="EMBL" id="KAI2652656.1"/>
    </source>
</evidence>
<gene>
    <name evidence="2" type="ORF">H4Q32_005914</name>
</gene>
<dbReference type="EMBL" id="JACTAM010000019">
    <property type="protein sequence ID" value="KAI2652656.1"/>
    <property type="molecule type" value="Genomic_DNA"/>
</dbReference>
<sequence>MQLSLSSTRSLSLMTHLNRGIIARAFLNRQRLLSSCSSSFSHLVPASTSAHPQSAPSWHLVLLRVFQSPALPWHENSVSASSLLVLYSTMAHYSTGSTRHPHTTLLCLVPPSIWLCLAPLFSSSSHDSTMDFQFHPVLNLQLLLSYHPASLSHPSPKASQFFILSMLVPASPRLTLSHPSTLSNFSLLRPAGSTLAPCSLVSTVAHHPTGSTRLLHPSGSTLVNHQHSSSMGFHYSSFASSLHSSGSSSVFSCSGLAVVLHVLTFCNCPMQKVWMYLKKISCMLRPVLDSTSVLRLLGFALTPCSTVALYPTGSTLLPYPFGSTWVSRQPSITTGFHSSGFISFLHPFGSTLVLSHSGFVAVFQVPIFVTVTGDIRTHGVTLTLLLSIYTPGSSSHGFDSVSSTMAPPSVVGCHPCSALGLVQRTSYNYCCWGLIIACLFPMVPFLITISLCLRLLPSICHLLTLLLGSHRPFLGCFH</sequence>
<accession>A0ABQ8LPS0</accession>
<dbReference type="Proteomes" id="UP000830375">
    <property type="component" value="Unassembled WGS sequence"/>
</dbReference>
<protein>
    <submittedName>
        <fullName evidence="2">Protein piccolo</fullName>
    </submittedName>
</protein>
<keyword evidence="1" id="KW-1133">Transmembrane helix</keyword>
<reference evidence="2 3" key="1">
    <citation type="submission" date="2022-01" db="EMBL/GenBank/DDBJ databases">
        <title>A high-quality chromosome-level genome assembly of rohu carp, Labeo rohita.</title>
        <authorList>
            <person name="Arick M.A. II"/>
            <person name="Hsu C.-Y."/>
            <person name="Magbanua Z."/>
            <person name="Pechanova O."/>
            <person name="Grover C."/>
            <person name="Miller E."/>
            <person name="Thrash A."/>
            <person name="Ezzel L."/>
            <person name="Alam S."/>
            <person name="Benzie J."/>
            <person name="Hamilton M."/>
            <person name="Karsi A."/>
            <person name="Lawrence M.L."/>
            <person name="Peterson D.G."/>
        </authorList>
    </citation>
    <scope>NUCLEOTIDE SEQUENCE [LARGE SCALE GENOMIC DNA]</scope>
    <source>
        <strain evidence="3">BAU-BD-2019</strain>
        <tissue evidence="2">Blood</tissue>
    </source>
</reference>
<comment type="caution">
    <text evidence="2">The sequence shown here is derived from an EMBL/GenBank/DDBJ whole genome shotgun (WGS) entry which is preliminary data.</text>
</comment>